<dbReference type="EMBL" id="FOHI01000001">
    <property type="protein sequence ID" value="SES71677.1"/>
    <property type="molecule type" value="Genomic_DNA"/>
</dbReference>
<dbReference type="OrthoDB" id="9180875at2"/>
<dbReference type="AlphaFoldDB" id="A0A1H9YR88"/>
<name>A0A1H9YR88_9PROT</name>
<dbReference type="RefSeq" id="WP_074703951.1">
    <property type="nucleotide sequence ID" value="NZ_FOHI01000001.1"/>
</dbReference>
<accession>A0A1H9YR88</accession>
<gene>
    <name evidence="1" type="ORF">SAMN05216412_101347</name>
</gene>
<sequence>MTEPFFLAETYFNEHEKDLDKVESAWAKAALALRTGMRFGHIPGHIKCLSIVKVHDQLDVFKKRYEKGDTLALLHAIRYCGEENMPLPTWLALDFNKRFSEFLQPDGPVSLDEVFSSKKLPQSGKRAVAARRDWQTGLKIWNAVWEIAEDHPSLDSALNAVLEKGNHDVEKTKARALVTMIDENQEEFLGGKHRYKGLRKYFSQKK</sequence>
<evidence type="ECO:0000313" key="2">
    <source>
        <dbReference type="Proteomes" id="UP000183339"/>
    </source>
</evidence>
<dbReference type="Proteomes" id="UP000183339">
    <property type="component" value="Unassembled WGS sequence"/>
</dbReference>
<evidence type="ECO:0000313" key="1">
    <source>
        <dbReference type="EMBL" id="SES71677.1"/>
    </source>
</evidence>
<proteinExistence type="predicted"/>
<organism evidence="1 2">
    <name type="scientific">Nitrosospira multiformis</name>
    <dbReference type="NCBI Taxonomy" id="1231"/>
    <lineage>
        <taxon>Bacteria</taxon>
        <taxon>Pseudomonadati</taxon>
        <taxon>Pseudomonadota</taxon>
        <taxon>Betaproteobacteria</taxon>
        <taxon>Nitrosomonadales</taxon>
        <taxon>Nitrosomonadaceae</taxon>
        <taxon>Nitrosospira</taxon>
    </lineage>
</organism>
<reference evidence="1 2" key="1">
    <citation type="submission" date="2016-10" db="EMBL/GenBank/DDBJ databases">
        <authorList>
            <person name="de Groot N.N."/>
        </authorList>
    </citation>
    <scope>NUCLEOTIDE SEQUENCE [LARGE SCALE GENOMIC DNA]</scope>
    <source>
        <strain evidence="1 2">Nl7</strain>
    </source>
</reference>
<protein>
    <submittedName>
        <fullName evidence="1">Uncharacterized protein</fullName>
    </submittedName>
</protein>